<protein>
    <recommendedName>
        <fullName evidence="3">Replication protein</fullName>
    </recommendedName>
</protein>
<dbReference type="RefSeq" id="WP_273016241.1">
    <property type="nucleotide sequence ID" value="NZ_CALBIY010000041.1"/>
</dbReference>
<dbReference type="AlphaFoldDB" id="A0A358E0M8"/>
<evidence type="ECO:0000313" key="1">
    <source>
        <dbReference type="EMBL" id="HBU51505.1"/>
    </source>
</evidence>
<accession>A0A358E0M8</accession>
<organism evidence="1 2">
    <name type="scientific">Alteromonas australica</name>
    <dbReference type="NCBI Taxonomy" id="589873"/>
    <lineage>
        <taxon>Bacteria</taxon>
        <taxon>Pseudomonadati</taxon>
        <taxon>Pseudomonadota</taxon>
        <taxon>Gammaproteobacteria</taxon>
        <taxon>Alteromonadales</taxon>
        <taxon>Alteromonadaceae</taxon>
        <taxon>Alteromonas/Salinimonas group</taxon>
        <taxon>Alteromonas</taxon>
    </lineage>
</organism>
<evidence type="ECO:0008006" key="3">
    <source>
        <dbReference type="Google" id="ProtNLM"/>
    </source>
</evidence>
<dbReference type="EMBL" id="DONK01000137">
    <property type="protein sequence ID" value="HBU51505.1"/>
    <property type="molecule type" value="Genomic_DNA"/>
</dbReference>
<evidence type="ECO:0000313" key="2">
    <source>
        <dbReference type="Proteomes" id="UP000264779"/>
    </source>
</evidence>
<reference evidence="1 2" key="1">
    <citation type="journal article" date="2018" name="Nat. Biotechnol.">
        <title>A standardized bacterial taxonomy based on genome phylogeny substantially revises the tree of life.</title>
        <authorList>
            <person name="Parks D.H."/>
            <person name="Chuvochina M."/>
            <person name="Waite D.W."/>
            <person name="Rinke C."/>
            <person name="Skarshewski A."/>
            <person name="Chaumeil P.A."/>
            <person name="Hugenholtz P."/>
        </authorList>
    </citation>
    <scope>NUCLEOTIDE SEQUENCE [LARGE SCALE GENOMIC DNA]</scope>
    <source>
        <strain evidence="1">UBA11621</strain>
    </source>
</reference>
<gene>
    <name evidence="1" type="ORF">DEB45_09600</name>
</gene>
<dbReference type="SUPFAM" id="SSF56747">
    <property type="entry name" value="Prim-pol domain"/>
    <property type="match status" value="1"/>
</dbReference>
<dbReference type="Proteomes" id="UP000264779">
    <property type="component" value="Unassembled WGS sequence"/>
</dbReference>
<sequence length="471" mass="54242">MKLDGARRDYADFLTQATESNRLFFELLGVGQEKYCRYLWVRRVIDNEPDHVNKWLTLGRVKKGAADLSTRDDIFEAVAKEMPGDDTVDYFLSPNEFFGWRCIKGVSRLHANYIDIDTTVKGSLCEWDQQALIKEVYDRLSSSSVPLPNAIVKSGSGGLHLYWVYEPTEAYRWKVEYWKQFTERLIKILGSGETWKVDSQASLDPSRVLRLPGSLHNKSKKTVKAYVLADSRFDFETLYKSADVHPKRPDHLKLVVGGSSGLSDSEKTKPKRKLSIEQLTVYRTNGKHNIKAWWENVYEQIRYACSTFGVKEGQRDYAAFILFVARYNARNCEDDAYEKIKTDNDAFIHLSEKELKSFLSSARRKQYKYKKETLASYLENNLNMDTSFLYSKPDEKVRLTPEQVREKQSEAALKTASKKRMGTRSKLINAYYALTASASQVSLEAIARRAGLSRRTAYRYKDELNEAALCH</sequence>
<proteinExistence type="predicted"/>
<name>A0A358E0M8_9ALTE</name>
<comment type="caution">
    <text evidence="1">The sequence shown here is derived from an EMBL/GenBank/DDBJ whole genome shotgun (WGS) entry which is preliminary data.</text>
</comment>